<dbReference type="InterPro" id="IPR007197">
    <property type="entry name" value="rSAM"/>
</dbReference>
<dbReference type="Pfam" id="PF11842">
    <property type="entry name" value="DUF3362"/>
    <property type="match status" value="1"/>
</dbReference>
<dbReference type="SFLD" id="SFLDG01069">
    <property type="entry name" value="UPF0313"/>
    <property type="match status" value="1"/>
</dbReference>
<dbReference type="SMART" id="SM00729">
    <property type="entry name" value="Elp3"/>
    <property type="match status" value="1"/>
</dbReference>
<reference evidence="8" key="1">
    <citation type="submission" date="2020-10" db="EMBL/GenBank/DDBJ databases">
        <authorList>
            <person name="Gilroy R."/>
        </authorList>
    </citation>
    <scope>NUCLEOTIDE SEQUENCE</scope>
    <source>
        <strain evidence="8">ChiHcec3-6078</strain>
    </source>
</reference>
<evidence type="ECO:0000256" key="4">
    <source>
        <dbReference type="ARBA" id="ARBA00023004"/>
    </source>
</evidence>
<comment type="caution">
    <text evidence="8">The sequence shown here is derived from an EMBL/GenBank/DDBJ whole genome shotgun (WGS) entry which is preliminary data.</text>
</comment>
<reference evidence="8" key="2">
    <citation type="journal article" date="2021" name="PeerJ">
        <title>Extensive microbial diversity within the chicken gut microbiome revealed by metagenomics and culture.</title>
        <authorList>
            <person name="Gilroy R."/>
            <person name="Ravi A."/>
            <person name="Getino M."/>
            <person name="Pursley I."/>
            <person name="Horton D.L."/>
            <person name="Alikhan N.F."/>
            <person name="Baker D."/>
            <person name="Gharbi K."/>
            <person name="Hall N."/>
            <person name="Watson M."/>
            <person name="Adriaenssens E.M."/>
            <person name="Foster-Nyarko E."/>
            <person name="Jarju S."/>
            <person name="Secka A."/>
            <person name="Antonio M."/>
            <person name="Oren A."/>
            <person name="Chaudhuri R.R."/>
            <person name="La Ragione R."/>
            <person name="Hildebrand F."/>
            <person name="Pallen M.J."/>
        </authorList>
    </citation>
    <scope>NUCLEOTIDE SEQUENCE</scope>
    <source>
        <strain evidence="8">ChiHcec3-6078</strain>
    </source>
</reference>
<dbReference type="InterPro" id="IPR013704">
    <property type="entry name" value="UPF0313_N"/>
</dbReference>
<comment type="similarity">
    <text evidence="6">Belongs to the UPF0313 family.</text>
</comment>
<keyword evidence="4 6" id="KW-0408">Iron</keyword>
<organism evidence="8 9">
    <name type="scientific">Candidatus Allocopromorpha excrementigallinarum</name>
    <dbReference type="NCBI Taxonomy" id="2840742"/>
    <lineage>
        <taxon>Bacteria</taxon>
        <taxon>Bacillati</taxon>
        <taxon>Bacillota</taxon>
        <taxon>Clostridia</taxon>
        <taxon>Eubacteriales</taxon>
        <taxon>Eubacteriaceae</taxon>
        <taxon>Eubacteriaceae incertae sedis</taxon>
        <taxon>Candidatus Allocopromorpha</taxon>
    </lineage>
</organism>
<dbReference type="SUPFAM" id="SSF102114">
    <property type="entry name" value="Radical SAM enzymes"/>
    <property type="match status" value="1"/>
</dbReference>
<dbReference type="GO" id="GO:0003824">
    <property type="term" value="F:catalytic activity"/>
    <property type="evidence" value="ECO:0007669"/>
    <property type="project" value="InterPro"/>
</dbReference>
<dbReference type="InterPro" id="IPR024560">
    <property type="entry name" value="UPF0313_C"/>
</dbReference>
<keyword evidence="3 6" id="KW-0479">Metal-binding</keyword>
<protein>
    <submittedName>
        <fullName evidence="8">YgiQ family radical SAM protein</fullName>
    </submittedName>
</protein>
<keyword evidence="5 6" id="KW-0411">Iron-sulfur</keyword>
<dbReference type="SFLD" id="SFLDG01082">
    <property type="entry name" value="B12-binding_domain_containing"/>
    <property type="match status" value="1"/>
</dbReference>
<dbReference type="Proteomes" id="UP000824090">
    <property type="component" value="Unassembled WGS sequence"/>
</dbReference>
<dbReference type="GO" id="GO:0005506">
    <property type="term" value="F:iron ion binding"/>
    <property type="evidence" value="ECO:0007669"/>
    <property type="project" value="UniProtKB-UniRule"/>
</dbReference>
<evidence type="ECO:0000313" key="9">
    <source>
        <dbReference type="Proteomes" id="UP000824090"/>
    </source>
</evidence>
<feature type="binding site" evidence="6">
    <location>
        <position position="306"/>
    </location>
    <ligand>
        <name>[4Fe-4S] cluster</name>
        <dbReference type="ChEBI" id="CHEBI:49883"/>
        <note>4Fe-4S-S-AdoMet</note>
    </ligand>
</feature>
<dbReference type="Pfam" id="PF08497">
    <property type="entry name" value="Radical_SAM_N"/>
    <property type="match status" value="1"/>
</dbReference>
<proteinExistence type="inferred from homology"/>
<dbReference type="PANTHER" id="PTHR32331:SF0">
    <property type="entry name" value="UPF0313 PROTEIN YGIQ"/>
    <property type="match status" value="1"/>
</dbReference>
<dbReference type="GO" id="GO:0051539">
    <property type="term" value="F:4 iron, 4 sulfur cluster binding"/>
    <property type="evidence" value="ECO:0007669"/>
    <property type="project" value="UniProtKB-KW"/>
</dbReference>
<feature type="binding site" evidence="6">
    <location>
        <position position="313"/>
    </location>
    <ligand>
        <name>[4Fe-4S] cluster</name>
        <dbReference type="ChEBI" id="CHEBI:49883"/>
        <note>4Fe-4S-S-AdoMet</note>
    </ligand>
</feature>
<feature type="domain" description="Radical SAM core" evidence="7">
    <location>
        <begin position="291"/>
        <end position="563"/>
    </location>
</feature>
<dbReference type="PROSITE" id="PS51918">
    <property type="entry name" value="RADICAL_SAM"/>
    <property type="match status" value="1"/>
</dbReference>
<dbReference type="HAMAP" id="MF_01251">
    <property type="entry name" value="UPF0313"/>
    <property type="match status" value="1"/>
</dbReference>
<dbReference type="SFLD" id="SFLDS00029">
    <property type="entry name" value="Radical_SAM"/>
    <property type="match status" value="1"/>
</dbReference>
<evidence type="ECO:0000256" key="3">
    <source>
        <dbReference type="ARBA" id="ARBA00022723"/>
    </source>
</evidence>
<evidence type="ECO:0000256" key="1">
    <source>
        <dbReference type="ARBA" id="ARBA00022485"/>
    </source>
</evidence>
<evidence type="ECO:0000256" key="2">
    <source>
        <dbReference type="ARBA" id="ARBA00022691"/>
    </source>
</evidence>
<dbReference type="InterPro" id="IPR023404">
    <property type="entry name" value="rSAM_horseshoe"/>
</dbReference>
<evidence type="ECO:0000313" key="8">
    <source>
        <dbReference type="EMBL" id="HIU24991.1"/>
    </source>
</evidence>
<accession>A0A9D1HYD2</accession>
<evidence type="ECO:0000256" key="5">
    <source>
        <dbReference type="ARBA" id="ARBA00023014"/>
    </source>
</evidence>
<dbReference type="EMBL" id="DVMP01000014">
    <property type="protein sequence ID" value="HIU24991.1"/>
    <property type="molecule type" value="Genomic_DNA"/>
</dbReference>
<dbReference type="InterPro" id="IPR006638">
    <property type="entry name" value="Elp3/MiaA/NifB-like_rSAM"/>
</dbReference>
<comment type="cofactor">
    <cofactor evidence="6">
        <name>[4Fe-4S] cluster</name>
        <dbReference type="ChEBI" id="CHEBI:49883"/>
    </cofactor>
    <text evidence="6">Binds 1 [4Fe-4S] cluster. The cluster is coordinated with 3 cysteines and an exchangeable S-adenosyl-L-methionine.</text>
</comment>
<keyword evidence="1 6" id="KW-0004">4Fe-4S</keyword>
<feature type="binding site" evidence="6">
    <location>
        <position position="310"/>
    </location>
    <ligand>
        <name>[4Fe-4S] cluster</name>
        <dbReference type="ChEBI" id="CHEBI:49883"/>
        <note>4Fe-4S-S-AdoMet</note>
    </ligand>
</feature>
<dbReference type="InterPro" id="IPR022946">
    <property type="entry name" value="UPF0313"/>
</dbReference>
<evidence type="ECO:0000259" key="7">
    <source>
        <dbReference type="PROSITE" id="PS51918"/>
    </source>
</evidence>
<dbReference type="PANTHER" id="PTHR32331">
    <property type="entry name" value="UPF0313 PROTEIN YGIQ"/>
    <property type="match status" value="1"/>
</dbReference>
<dbReference type="Gene3D" id="3.80.30.20">
    <property type="entry name" value="tm_1862 like domain"/>
    <property type="match status" value="1"/>
</dbReference>
<name>A0A9D1HYD2_9FIRM</name>
<evidence type="ECO:0000256" key="6">
    <source>
        <dbReference type="HAMAP-Rule" id="MF_01251"/>
    </source>
</evidence>
<sequence>MFLPIDRKDMEKRGWDQVDFVLVTGDAYVDHPSFGTAIIGRVLESRGFRVAILAQPGWKDAEDFKRFGKPRLGFLINSGNVDSMVNHFSVFKNRRKRDVYSPGGRTGKRPDRAVIVYSGRAREAYKDTAVIIGGLEASLRRFAHYDYWDDRVRRSILLDSKADILIYGMGERAVVEIAEALASGIDAKDITWIRGTSVKQKEVCLQEDDIILPDFERTASSKESYCESFRLQYRSNDSVTGKKILEKYHGNIWVVQNPPQPPLERIDLDDVYGLPFMMASHPVYDALGGVPALEEVRFSITANRGCFGGCAFCAITYHQGREVRSRSRESIAAEAARMTAMEDFKGYIHDIGGPTANFRGPSCKKQKEAGMCADRDCLFPSPCPALEADHREYMEILREVRNLPGVKKVFIRSGIRYDYLLADRKNDFLTELCQYHVSGILKVAPEHASAGVLKLMRKPEIEVFDRFRRMYRQTNKILGRKQYLIPYFISSHPGSSLEEAVELALYMKATGFVPDQVQDFYPTPGTLSTCMYYTERDPFTMEKVYVARTMEEKKMQRALLQFNKKENERLVRKALKAAGREDLTEVLLR</sequence>
<dbReference type="InterPro" id="IPR058240">
    <property type="entry name" value="rSAM_sf"/>
</dbReference>
<dbReference type="NCBIfam" id="TIGR03904">
    <property type="entry name" value="SAM_YgiQ"/>
    <property type="match status" value="1"/>
</dbReference>
<dbReference type="AlphaFoldDB" id="A0A9D1HYD2"/>
<keyword evidence="2 6" id="KW-0949">S-adenosyl-L-methionine</keyword>
<gene>
    <name evidence="8" type="ORF">IAC50_00640</name>
</gene>